<gene>
    <name evidence="3" type="ORF">OQ252_09100</name>
</gene>
<dbReference type="Proteomes" id="UP001526446">
    <property type="component" value="Unassembled WGS sequence"/>
</dbReference>
<evidence type="ECO:0000256" key="1">
    <source>
        <dbReference type="SAM" id="MobiDB-lite"/>
    </source>
</evidence>
<dbReference type="Gene3D" id="2.160.20.20">
    <property type="match status" value="1"/>
</dbReference>
<evidence type="ECO:0000313" key="4">
    <source>
        <dbReference type="Proteomes" id="UP001526446"/>
    </source>
</evidence>
<protein>
    <submittedName>
        <fullName evidence="3">Hint domain-containing protein</fullName>
    </submittedName>
</protein>
<feature type="domain" description="Hedgehog/Intein (Hint)" evidence="2">
    <location>
        <begin position="604"/>
        <end position="739"/>
    </location>
</feature>
<organism evidence="3 4">
    <name type="scientific">Acetobacter farinalis</name>
    <dbReference type="NCBI Taxonomy" id="1260984"/>
    <lineage>
        <taxon>Bacteria</taxon>
        <taxon>Pseudomonadati</taxon>
        <taxon>Pseudomonadota</taxon>
        <taxon>Alphaproteobacteria</taxon>
        <taxon>Acetobacterales</taxon>
        <taxon>Acetobacteraceae</taxon>
        <taxon>Acetobacter</taxon>
    </lineage>
</organism>
<sequence>MIGGLVRNFGLDSGARVTAGEIDALANGAVISSANIIGGVVAATSGGLVSGNVLQGGKIDVFSGALASGNTISFGQEVVMSGGVARGETVAGLGAAAGAAEQGAIVESSYALNGGIIVAQSGGLASANIASGFSEIQTISGGIASGNTFYDTAKAVASTGGLVSGNVFQGSAQAHTSSGGLVQENILNDNSMVIASGGGIISANTLFNSAQTLVLSGGVARNDILIGSSVLGVVSSGGAAYREVLSGAELDAVGVGAVVSGTQVLSGGILVATSSGLLSGNIISSGQLQTTYGGQARGDVFSSGANLDVNVSGLATSETLLSGASGTVEFSGAVLASSMIASGAVVTVFNGGTLSATSVQGLSILQENTTASGNSIAGEEDLYGNASVSSETVLSGGYLVGVGTGNTVTGTTVSDGTLVVASGSSMVSGNTISGTNAQFIIGQSGSVPFTNLGGTVSAVGNTIEGGAQEQIRGTGVASGDTVQNGSVDVIGSADHMVLEDSLVCVEYGGTLTNTDITSGSVLQIFDSGTTTLKNDTIDIGARLQSWANSTEPSQFTVSGNTLTISDQGGQNIQTLTINGTPDQLLQVALIDGSTGLFELEEGTPCYCRGTLIDTDRGEVPVEHLKIGDQVRTLRHGFRPIRWIGRRAYSGQFAAGNRDVLPVVFRAGSLGKNLPRQDLSVSPLHAMYLEGVLVPAVALVNGRSIVQAKAMDEVAYFHIELESHDVIFANGAQSETFVDDGSRSMFHNAADYARLYPDAVQEPVIYYAPRIEEGARLDAIRKTLNVLAGRKTLGTGPLEGYLDSVTRTRLAGWARNPETRKPVRLQVLDRGVVLGEVLADQPRADLGRACGFVFDVPGGLSPLERHVLEVRRVEDHVALANTPWMLDQADIQGTHAVIVPRPSTPLKGYVDTVSRDRLTGWAFSPATPDVPVALQVLDNGQLVASVVANALRPDVRNAGASPTEQCGFDVLFPAMLSPFTRHVLEVRREQDGAMLGKPHVIDPVGAFDPALEDVVSRAVASVSDKGDQDHILSFLLGQVEKLSQARAQADSGQSERDIQGLRKRRGLASAAVPPRRRVLMIDSQRPDTGRDAGSHAVMSHMQAFQALGYEVSFVAADQMTGDTSLKGAPGVKMLTGPVYHSVEDVLRRQAGSFDVVYLHRAENATRYLALVRMHQKKARVVYNVADLHFLRLMRQAEVQQRPEVLVRAQRMKLAEYASMLQADVVLTHSVTEAEQIRADVPQANVHVVPWSVPARARVPGFAKRSGVVFLGNYAHTPNADAARWLVEEIMPRVWKQDRSISCLLAGAEMSDSIHALARRGVETLGQVEDLDALFDSVRLSVAPLRFGAGIKGKVLDSFAAGVPCVMTPVAAEGLMLPKGLSGLVQESAEDLAHQVLRLHKWPATHASMSRAGRAFLREGWTEDLVQQALAAALQPVSHGMKVLVG</sequence>
<reference evidence="3 4" key="1">
    <citation type="submission" date="2022-11" db="EMBL/GenBank/DDBJ databases">
        <title>Genome sequencing of Acetobacter type strain.</title>
        <authorList>
            <person name="Heo J."/>
            <person name="Lee D."/>
            <person name="Han B.-H."/>
            <person name="Hong S.-B."/>
            <person name="Kwon S.-W."/>
        </authorList>
    </citation>
    <scope>NUCLEOTIDE SEQUENCE [LARGE SCALE GENOMIC DNA]</scope>
    <source>
        <strain evidence="3 4">KACC 21251</strain>
    </source>
</reference>
<dbReference type="InterPro" id="IPR012332">
    <property type="entry name" value="Autotransporter_pectin_lyase_C"/>
</dbReference>
<comment type="caution">
    <text evidence="3">The sequence shown here is derived from an EMBL/GenBank/DDBJ whole genome shotgun (WGS) entry which is preliminary data.</text>
</comment>
<dbReference type="RefSeq" id="WP_166122060.1">
    <property type="nucleotide sequence ID" value="NZ_JAPIUX010000010.1"/>
</dbReference>
<dbReference type="InterPro" id="IPR036844">
    <property type="entry name" value="Hint_dom_sf"/>
</dbReference>
<dbReference type="PANTHER" id="PTHR12526">
    <property type="entry name" value="GLYCOSYLTRANSFERASE"/>
    <property type="match status" value="1"/>
</dbReference>
<accession>A0ABT3Q8E5</accession>
<name>A0ABT3Q8E5_9PROT</name>
<dbReference type="InterPro" id="IPR028992">
    <property type="entry name" value="Hedgehog/Intein_dom"/>
</dbReference>
<keyword evidence="4" id="KW-1185">Reference proteome</keyword>
<evidence type="ECO:0000259" key="2">
    <source>
        <dbReference type="Pfam" id="PF13403"/>
    </source>
</evidence>
<dbReference type="SUPFAM" id="SSF51294">
    <property type="entry name" value="Hedgehog/intein (Hint) domain"/>
    <property type="match status" value="1"/>
</dbReference>
<feature type="region of interest" description="Disordered" evidence="1">
    <location>
        <begin position="1045"/>
        <end position="1067"/>
    </location>
</feature>
<dbReference type="EMBL" id="JAPIUX010000010">
    <property type="protein sequence ID" value="MCX2561550.1"/>
    <property type="molecule type" value="Genomic_DNA"/>
</dbReference>
<evidence type="ECO:0000313" key="3">
    <source>
        <dbReference type="EMBL" id="MCX2561550.1"/>
    </source>
</evidence>
<dbReference type="Gene3D" id="3.40.50.2000">
    <property type="entry name" value="Glycogen Phosphorylase B"/>
    <property type="match status" value="1"/>
</dbReference>
<dbReference type="Pfam" id="PF13692">
    <property type="entry name" value="Glyco_trans_1_4"/>
    <property type="match status" value="1"/>
</dbReference>
<proteinExistence type="predicted"/>
<dbReference type="PANTHER" id="PTHR12526:SF584">
    <property type="entry name" value="GLYCOSYLTRANSFERASE"/>
    <property type="match status" value="1"/>
</dbReference>
<dbReference type="Pfam" id="PF13403">
    <property type="entry name" value="Hint_2"/>
    <property type="match status" value="1"/>
</dbReference>
<dbReference type="SUPFAM" id="SSF53756">
    <property type="entry name" value="UDP-Glycosyltransferase/glycogen phosphorylase"/>
    <property type="match status" value="1"/>
</dbReference>
<dbReference type="CDD" id="cd03801">
    <property type="entry name" value="GT4_PimA-like"/>
    <property type="match status" value="1"/>
</dbReference>